<dbReference type="EMBL" id="JWZT01000685">
    <property type="protein sequence ID" value="KII73762.1"/>
    <property type="molecule type" value="Genomic_DNA"/>
</dbReference>
<protein>
    <submittedName>
        <fullName evidence="1">Uncharacterized protein</fullName>
    </submittedName>
</protein>
<dbReference type="Proteomes" id="UP000031668">
    <property type="component" value="Unassembled WGS sequence"/>
</dbReference>
<dbReference type="AlphaFoldDB" id="A0A0C2NIB5"/>
<evidence type="ECO:0000313" key="1">
    <source>
        <dbReference type="EMBL" id="KII73762.1"/>
    </source>
</evidence>
<comment type="caution">
    <text evidence="1">The sequence shown here is derived from an EMBL/GenBank/DDBJ whole genome shotgun (WGS) entry which is preliminary data.</text>
</comment>
<accession>A0A0C2NIB5</accession>
<evidence type="ECO:0000313" key="2">
    <source>
        <dbReference type="Proteomes" id="UP000031668"/>
    </source>
</evidence>
<name>A0A0C2NIB5_THEKT</name>
<proteinExistence type="predicted"/>
<sequence>MIHLMIVSYFFSKGNSLKKHPRATFTDCIGWSILNAVATVSKRGSHYDESVLGDHRLDFTSQRPREVTSTKCSIINRHNINIVHCHYKVLLHVLRQTKNNLEKILG</sequence>
<gene>
    <name evidence="1" type="ORF">RF11_14934</name>
</gene>
<reference evidence="1 2" key="1">
    <citation type="journal article" date="2014" name="Genome Biol. Evol.">
        <title>The genome of the myxosporean Thelohanellus kitauei shows adaptations to nutrient acquisition within its fish host.</title>
        <authorList>
            <person name="Yang Y."/>
            <person name="Xiong J."/>
            <person name="Zhou Z."/>
            <person name="Huo F."/>
            <person name="Miao W."/>
            <person name="Ran C."/>
            <person name="Liu Y."/>
            <person name="Zhang J."/>
            <person name="Feng J."/>
            <person name="Wang M."/>
            <person name="Wang M."/>
            <person name="Wang L."/>
            <person name="Yao B."/>
        </authorList>
    </citation>
    <scope>NUCLEOTIDE SEQUENCE [LARGE SCALE GENOMIC DNA]</scope>
    <source>
        <strain evidence="1">Wuqing</strain>
    </source>
</reference>
<keyword evidence="2" id="KW-1185">Reference proteome</keyword>
<organism evidence="1 2">
    <name type="scientific">Thelohanellus kitauei</name>
    <name type="common">Myxosporean</name>
    <dbReference type="NCBI Taxonomy" id="669202"/>
    <lineage>
        <taxon>Eukaryota</taxon>
        <taxon>Metazoa</taxon>
        <taxon>Cnidaria</taxon>
        <taxon>Myxozoa</taxon>
        <taxon>Myxosporea</taxon>
        <taxon>Bivalvulida</taxon>
        <taxon>Platysporina</taxon>
        <taxon>Myxobolidae</taxon>
        <taxon>Thelohanellus</taxon>
    </lineage>
</organism>